<keyword evidence="7" id="KW-1185">Reference proteome</keyword>
<reference evidence="6" key="1">
    <citation type="submission" date="2022-10" db="EMBL/GenBank/DDBJ databases">
        <title>Culturing micro-colonial fungi from biological soil crusts in the Mojave desert and describing Neophaeococcomyces mojavensis, and introducing the new genera and species Taxawa tesnikishii.</title>
        <authorList>
            <person name="Kurbessoian T."/>
            <person name="Stajich J.E."/>
        </authorList>
    </citation>
    <scope>NUCLEOTIDE SEQUENCE</scope>
    <source>
        <strain evidence="6">TK_41</strain>
    </source>
</reference>
<dbReference type="Proteomes" id="UP001172673">
    <property type="component" value="Unassembled WGS sequence"/>
</dbReference>
<dbReference type="InterPro" id="IPR030379">
    <property type="entry name" value="G_SEPTIN_dom"/>
</dbReference>
<accession>A0AA38XPG5</accession>
<feature type="domain" description="Septin-type G" evidence="5">
    <location>
        <begin position="15"/>
        <end position="292"/>
    </location>
</feature>
<comment type="caution">
    <text evidence="6">The sequence shown here is derived from an EMBL/GenBank/DDBJ whole genome shotgun (WGS) entry which is preliminary data.</text>
</comment>
<organism evidence="6 7">
    <name type="scientific">Cladophialophora chaetospira</name>
    <dbReference type="NCBI Taxonomy" id="386627"/>
    <lineage>
        <taxon>Eukaryota</taxon>
        <taxon>Fungi</taxon>
        <taxon>Dikarya</taxon>
        <taxon>Ascomycota</taxon>
        <taxon>Pezizomycotina</taxon>
        <taxon>Eurotiomycetes</taxon>
        <taxon>Chaetothyriomycetidae</taxon>
        <taxon>Chaetothyriales</taxon>
        <taxon>Herpotrichiellaceae</taxon>
        <taxon>Cladophialophora</taxon>
    </lineage>
</organism>
<dbReference type="FunFam" id="3.40.50.300:FF:000328">
    <property type="entry name" value="Septin spn3"/>
    <property type="match status" value="1"/>
</dbReference>
<dbReference type="InterPro" id="IPR016491">
    <property type="entry name" value="Septin"/>
</dbReference>
<evidence type="ECO:0000256" key="1">
    <source>
        <dbReference type="ARBA" id="ARBA00022741"/>
    </source>
</evidence>
<evidence type="ECO:0000313" key="7">
    <source>
        <dbReference type="Proteomes" id="UP001172673"/>
    </source>
</evidence>
<evidence type="ECO:0000256" key="4">
    <source>
        <dbReference type="SAM" id="Coils"/>
    </source>
</evidence>
<keyword evidence="1 3" id="KW-0547">Nucleotide-binding</keyword>
<dbReference type="PANTHER" id="PTHR18884">
    <property type="entry name" value="SEPTIN"/>
    <property type="match status" value="1"/>
</dbReference>
<dbReference type="AlphaFoldDB" id="A0AA38XPG5"/>
<dbReference type="CDD" id="cd01850">
    <property type="entry name" value="CDC_Septin"/>
    <property type="match status" value="1"/>
</dbReference>
<dbReference type="InterPro" id="IPR027417">
    <property type="entry name" value="P-loop_NTPase"/>
</dbReference>
<dbReference type="Gene3D" id="3.40.50.300">
    <property type="entry name" value="P-loop containing nucleotide triphosphate hydrolases"/>
    <property type="match status" value="1"/>
</dbReference>
<dbReference type="GO" id="GO:0051301">
    <property type="term" value="P:cell division"/>
    <property type="evidence" value="ECO:0007669"/>
    <property type="project" value="UniProtKB-KW"/>
</dbReference>
<evidence type="ECO:0000259" key="5">
    <source>
        <dbReference type="PROSITE" id="PS51719"/>
    </source>
</evidence>
<keyword evidence="4" id="KW-0175">Coiled coil</keyword>
<dbReference type="SUPFAM" id="SSF52540">
    <property type="entry name" value="P-loop containing nucleoside triphosphate hydrolases"/>
    <property type="match status" value="1"/>
</dbReference>
<dbReference type="PIRSF" id="PIRSF006698">
    <property type="entry name" value="Septin"/>
    <property type="match status" value="1"/>
</dbReference>
<feature type="coiled-coil region" evidence="4">
    <location>
        <begin position="316"/>
        <end position="361"/>
    </location>
</feature>
<evidence type="ECO:0000256" key="3">
    <source>
        <dbReference type="RuleBase" id="RU004560"/>
    </source>
</evidence>
<dbReference type="GO" id="GO:0005525">
    <property type="term" value="F:GTP binding"/>
    <property type="evidence" value="ECO:0007669"/>
    <property type="project" value="UniProtKB-KW"/>
</dbReference>
<sequence length="373" mass="42512">MSSSRVIRKKKNAKKAIRFSLMVCGASGTGKTTFVNTLCGQRVLPPREDDDDAMDAHLERDLRIKPVTLDLDLDEGTRIVLTIVDTPGFGDQIDNESSFSEIVGYLERQYDDMLAEESRIKRNARFKDNKVHALLYFITPTGHGLRELDIELMKRLSPRVNVIPVIGKADALTPEELLESKNLIMADIDHYNIPVYKFEYNVEDDDGDTIMENTQLRSLLPFAIVGSEEVISVKGRKVPARQYPWGVVEVDNPRHSDFLAIKSALLHSHMDVLKDITHDHLYENYRTEKLSNIAGGGIDSAQDGIMNANDLANQSVIIREEQLRREEEKLREIEVKVQREIDEKRQELLVRENELRELEARVQRAHAGAEEEP</sequence>
<proteinExistence type="inferred from homology"/>
<dbReference type="EMBL" id="JAPDRK010000001">
    <property type="protein sequence ID" value="KAJ9617250.1"/>
    <property type="molecule type" value="Genomic_DNA"/>
</dbReference>
<protein>
    <submittedName>
        <fullName evidence="6">Cell division control protein 11</fullName>
    </submittedName>
</protein>
<dbReference type="PROSITE" id="PS51719">
    <property type="entry name" value="G_SEPTIN"/>
    <property type="match status" value="1"/>
</dbReference>
<keyword evidence="6" id="KW-0131">Cell cycle</keyword>
<keyword evidence="6" id="KW-0132">Cell division</keyword>
<dbReference type="GO" id="GO:0005938">
    <property type="term" value="C:cell cortex"/>
    <property type="evidence" value="ECO:0007669"/>
    <property type="project" value="UniProtKB-ARBA"/>
</dbReference>
<gene>
    <name evidence="6" type="primary">CDC11_1</name>
    <name evidence="6" type="ORF">H2200_000971</name>
</gene>
<dbReference type="Pfam" id="PF00735">
    <property type="entry name" value="Septin"/>
    <property type="match status" value="1"/>
</dbReference>
<keyword evidence="2 3" id="KW-0342">GTP-binding</keyword>
<dbReference type="GO" id="GO:0032156">
    <property type="term" value="C:septin cytoskeleton"/>
    <property type="evidence" value="ECO:0007669"/>
    <property type="project" value="UniProtKB-ARBA"/>
</dbReference>
<comment type="similarity">
    <text evidence="3">Belongs to the TRAFAC class TrmE-Era-EngA-EngB-Septin-like GTPase superfamily. Septin GTPase family.</text>
</comment>
<name>A0AA38XPG5_9EURO</name>
<evidence type="ECO:0000313" key="6">
    <source>
        <dbReference type="EMBL" id="KAJ9617250.1"/>
    </source>
</evidence>
<evidence type="ECO:0000256" key="2">
    <source>
        <dbReference type="ARBA" id="ARBA00023134"/>
    </source>
</evidence>